<feature type="domain" description="C2H2-type" evidence="12">
    <location>
        <begin position="300"/>
        <end position="329"/>
    </location>
</feature>
<evidence type="ECO:0000256" key="5">
    <source>
        <dbReference type="ARBA" id="ARBA00022833"/>
    </source>
</evidence>
<evidence type="ECO:0000313" key="14">
    <source>
        <dbReference type="Proteomes" id="UP001345013"/>
    </source>
</evidence>
<gene>
    <name evidence="13" type="ORF">LTR24_005423</name>
</gene>
<proteinExistence type="inferred from homology"/>
<evidence type="ECO:0000256" key="3">
    <source>
        <dbReference type="ARBA" id="ARBA00022737"/>
    </source>
</evidence>
<dbReference type="PROSITE" id="PS50157">
    <property type="entry name" value="ZINC_FINGER_C2H2_2"/>
    <property type="match status" value="2"/>
</dbReference>
<keyword evidence="4 10" id="KW-0863">Zinc-finger</keyword>
<evidence type="ECO:0000256" key="1">
    <source>
        <dbReference type="ARBA" id="ARBA00004123"/>
    </source>
</evidence>
<feature type="region of interest" description="Disordered" evidence="11">
    <location>
        <begin position="225"/>
        <end position="253"/>
    </location>
</feature>
<dbReference type="InterPro" id="IPR051565">
    <property type="entry name" value="Sal_C2H2-zinc-finger"/>
</dbReference>
<keyword evidence="8" id="KW-0539">Nucleus</keyword>
<keyword evidence="7" id="KW-0804">Transcription</keyword>
<evidence type="ECO:0000256" key="8">
    <source>
        <dbReference type="ARBA" id="ARBA00023242"/>
    </source>
</evidence>
<reference evidence="13 14" key="1">
    <citation type="submission" date="2023-08" db="EMBL/GenBank/DDBJ databases">
        <title>Black Yeasts Isolated from many extreme environments.</title>
        <authorList>
            <person name="Coleine C."/>
            <person name="Stajich J.E."/>
            <person name="Selbmann L."/>
        </authorList>
    </citation>
    <scope>NUCLEOTIDE SEQUENCE [LARGE SCALE GENOMIC DNA]</scope>
    <source>
        <strain evidence="13 14">CCFEE 5885</strain>
    </source>
</reference>
<evidence type="ECO:0000256" key="9">
    <source>
        <dbReference type="ARBA" id="ARBA00038474"/>
    </source>
</evidence>
<evidence type="ECO:0000256" key="10">
    <source>
        <dbReference type="PROSITE-ProRule" id="PRU00042"/>
    </source>
</evidence>
<organism evidence="13 14">
    <name type="scientific">Lithohypha guttulata</name>
    <dbReference type="NCBI Taxonomy" id="1690604"/>
    <lineage>
        <taxon>Eukaryota</taxon>
        <taxon>Fungi</taxon>
        <taxon>Dikarya</taxon>
        <taxon>Ascomycota</taxon>
        <taxon>Pezizomycotina</taxon>
        <taxon>Eurotiomycetes</taxon>
        <taxon>Chaetothyriomycetidae</taxon>
        <taxon>Chaetothyriales</taxon>
        <taxon>Trichomeriaceae</taxon>
        <taxon>Lithohypha</taxon>
    </lineage>
</organism>
<feature type="region of interest" description="Disordered" evidence="11">
    <location>
        <begin position="116"/>
        <end position="137"/>
    </location>
</feature>
<evidence type="ECO:0000256" key="4">
    <source>
        <dbReference type="ARBA" id="ARBA00022771"/>
    </source>
</evidence>
<dbReference type="Gene3D" id="3.30.160.60">
    <property type="entry name" value="Classic Zinc Finger"/>
    <property type="match status" value="2"/>
</dbReference>
<feature type="region of interest" description="Disordered" evidence="11">
    <location>
        <begin position="319"/>
        <end position="344"/>
    </location>
</feature>
<comment type="similarity">
    <text evidence="9">Belongs to the sal C2H2-type zinc-finger protein family.</text>
</comment>
<dbReference type="Pfam" id="PF00096">
    <property type="entry name" value="zf-C2H2"/>
    <property type="match status" value="2"/>
</dbReference>
<feature type="compositionally biased region" description="Low complexity" evidence="11">
    <location>
        <begin position="186"/>
        <end position="200"/>
    </location>
</feature>
<sequence length="344" mass="37313">MTMVIDPQVRHYGGAMGYENSMYSNLHAPNFTDPWQHQTSNHGQYGGLKTESRPSMSMQYQQLPPTSSVTSGSNYSTQLPQDIPRSTVSYPEQHYSSPATTGASYSTSYPSLNYAQSLSQQQAHQQRRSSDEIPNDSRAAHASFGELDASRGMLALSHSNMQDLTPRNIYDVRAARGATDSYGFPSTASAHSSTSAESGRGYPYYGSSSVSSVADSATDYSSAASDAGYDAMTSRTLPRPQGLMGATLGPPAPQSMMGQFSSTMSGNTQKKHKCRVCDKRFTRPSSLQTHMYSHTGEKPFACDVEGCGRHFSVVSNLRRHKKVHKGEGASVSSVSDNEDNNMSN</sequence>
<dbReference type="Proteomes" id="UP001345013">
    <property type="component" value="Unassembled WGS sequence"/>
</dbReference>
<dbReference type="SUPFAM" id="SSF57667">
    <property type="entry name" value="beta-beta-alpha zinc fingers"/>
    <property type="match status" value="1"/>
</dbReference>
<dbReference type="SMART" id="SM00355">
    <property type="entry name" value="ZnF_C2H2"/>
    <property type="match status" value="2"/>
</dbReference>
<comment type="caution">
    <text evidence="13">The sequence shown here is derived from an EMBL/GenBank/DDBJ whole genome shotgun (WGS) entry which is preliminary data.</text>
</comment>
<dbReference type="InterPro" id="IPR013087">
    <property type="entry name" value="Znf_C2H2_type"/>
</dbReference>
<feature type="compositionally biased region" description="Low complexity" evidence="11">
    <location>
        <begin position="330"/>
        <end position="344"/>
    </location>
</feature>
<feature type="region of interest" description="Disordered" evidence="11">
    <location>
        <begin position="33"/>
        <end position="103"/>
    </location>
</feature>
<dbReference type="PANTHER" id="PTHR23233">
    <property type="entry name" value="SAL-LIKE PROTEIN"/>
    <property type="match status" value="1"/>
</dbReference>
<keyword evidence="6" id="KW-0805">Transcription regulation</keyword>
<keyword evidence="5" id="KW-0862">Zinc</keyword>
<evidence type="ECO:0000256" key="11">
    <source>
        <dbReference type="SAM" id="MobiDB-lite"/>
    </source>
</evidence>
<evidence type="ECO:0000259" key="12">
    <source>
        <dbReference type="PROSITE" id="PS50157"/>
    </source>
</evidence>
<feature type="region of interest" description="Disordered" evidence="11">
    <location>
        <begin position="180"/>
        <end position="200"/>
    </location>
</feature>
<dbReference type="EMBL" id="JAVRRG010000062">
    <property type="protein sequence ID" value="KAK5092172.1"/>
    <property type="molecule type" value="Genomic_DNA"/>
</dbReference>
<keyword evidence="3" id="KW-0677">Repeat</keyword>
<evidence type="ECO:0000256" key="7">
    <source>
        <dbReference type="ARBA" id="ARBA00023163"/>
    </source>
</evidence>
<evidence type="ECO:0000313" key="13">
    <source>
        <dbReference type="EMBL" id="KAK5092172.1"/>
    </source>
</evidence>
<feature type="compositionally biased region" description="Polar residues" evidence="11">
    <location>
        <begin position="53"/>
        <end position="103"/>
    </location>
</feature>
<evidence type="ECO:0000256" key="2">
    <source>
        <dbReference type="ARBA" id="ARBA00022723"/>
    </source>
</evidence>
<keyword evidence="14" id="KW-1185">Reference proteome</keyword>
<protein>
    <recommendedName>
        <fullName evidence="12">C2H2-type domain-containing protein</fullName>
    </recommendedName>
</protein>
<dbReference type="PROSITE" id="PS00028">
    <property type="entry name" value="ZINC_FINGER_C2H2_1"/>
    <property type="match status" value="2"/>
</dbReference>
<comment type="subcellular location">
    <subcellularLocation>
        <location evidence="1">Nucleus</location>
    </subcellularLocation>
</comment>
<name>A0ABR0K8Z1_9EURO</name>
<feature type="compositionally biased region" description="Polar residues" evidence="11">
    <location>
        <begin position="33"/>
        <end position="43"/>
    </location>
</feature>
<dbReference type="PANTHER" id="PTHR23233:SF84">
    <property type="entry name" value="FI23031P1"/>
    <property type="match status" value="1"/>
</dbReference>
<dbReference type="InterPro" id="IPR036236">
    <property type="entry name" value="Znf_C2H2_sf"/>
</dbReference>
<keyword evidence="2" id="KW-0479">Metal-binding</keyword>
<feature type="domain" description="C2H2-type" evidence="12">
    <location>
        <begin position="272"/>
        <end position="299"/>
    </location>
</feature>
<accession>A0ABR0K8Z1</accession>
<evidence type="ECO:0000256" key="6">
    <source>
        <dbReference type="ARBA" id="ARBA00023015"/>
    </source>
</evidence>